<dbReference type="AlphaFoldDB" id="A0A132BAY1"/>
<evidence type="ECO:0000256" key="2">
    <source>
        <dbReference type="SAM" id="Phobius"/>
    </source>
</evidence>
<dbReference type="RefSeq" id="XP_018063901.1">
    <property type="nucleotide sequence ID" value="XM_018213529.1"/>
</dbReference>
<organism evidence="3 4">
    <name type="scientific">Mollisia scopiformis</name>
    <name type="common">Conifer needle endophyte fungus</name>
    <name type="synonym">Phialocephala scopiformis</name>
    <dbReference type="NCBI Taxonomy" id="149040"/>
    <lineage>
        <taxon>Eukaryota</taxon>
        <taxon>Fungi</taxon>
        <taxon>Dikarya</taxon>
        <taxon>Ascomycota</taxon>
        <taxon>Pezizomycotina</taxon>
        <taxon>Leotiomycetes</taxon>
        <taxon>Helotiales</taxon>
        <taxon>Mollisiaceae</taxon>
        <taxon>Mollisia</taxon>
    </lineage>
</organism>
<dbReference type="EMBL" id="KQ947431">
    <property type="protein sequence ID" value="KUJ09546.1"/>
    <property type="molecule type" value="Genomic_DNA"/>
</dbReference>
<keyword evidence="2" id="KW-1133">Transmembrane helix</keyword>
<dbReference type="InParanoid" id="A0A132BAY1"/>
<keyword evidence="2" id="KW-0812">Transmembrane</keyword>
<keyword evidence="4" id="KW-1185">Reference proteome</keyword>
<feature type="region of interest" description="Disordered" evidence="1">
    <location>
        <begin position="1"/>
        <end position="20"/>
    </location>
</feature>
<name>A0A132BAY1_MOLSC</name>
<gene>
    <name evidence="3" type="ORF">LY89DRAFT_675719</name>
</gene>
<reference evidence="3 4" key="1">
    <citation type="submission" date="2015-10" db="EMBL/GenBank/DDBJ databases">
        <title>Full genome of DAOMC 229536 Phialocephala scopiformis, a fungal endophyte of spruce producing the potent anti-insectan compound rugulosin.</title>
        <authorList>
            <consortium name="DOE Joint Genome Institute"/>
            <person name="Walker A.K."/>
            <person name="Frasz S.L."/>
            <person name="Seifert K.A."/>
            <person name="Miller J.D."/>
            <person name="Mondo S.J."/>
            <person name="Labutti K."/>
            <person name="Lipzen A."/>
            <person name="Dockter R."/>
            <person name="Kennedy M."/>
            <person name="Grigoriev I.V."/>
            <person name="Spatafora J.W."/>
        </authorList>
    </citation>
    <scope>NUCLEOTIDE SEQUENCE [LARGE SCALE GENOMIC DNA]</scope>
    <source>
        <strain evidence="3 4">CBS 120377</strain>
    </source>
</reference>
<proteinExistence type="predicted"/>
<feature type="region of interest" description="Disordered" evidence="1">
    <location>
        <begin position="246"/>
        <end position="322"/>
    </location>
</feature>
<feature type="region of interest" description="Disordered" evidence="1">
    <location>
        <begin position="84"/>
        <end position="134"/>
    </location>
</feature>
<accession>A0A132BAY1</accession>
<feature type="compositionally biased region" description="Basic and acidic residues" evidence="1">
    <location>
        <begin position="93"/>
        <end position="115"/>
    </location>
</feature>
<protein>
    <submittedName>
        <fullName evidence="3">Uncharacterized protein</fullName>
    </submittedName>
</protein>
<feature type="transmembrane region" description="Helical" evidence="2">
    <location>
        <begin position="23"/>
        <end position="44"/>
    </location>
</feature>
<evidence type="ECO:0000313" key="3">
    <source>
        <dbReference type="EMBL" id="KUJ09546.1"/>
    </source>
</evidence>
<sequence length="335" mass="37356">MAPHLHHRDDTSNTPPSNSSTALPVPLIVFLVFLGIFLVCGFILEMGMYRWLLRATPTTNGHAILPSTQRSLLARLTAHQPAVQLEDQVPVQDEDHVQPRAESRVPERGRPRQREGSPSPPEPESQSNDLGPLSFEPEERTRIAHHISNAERAFEALRGVRLQVADPERYTEASRIRISVGGGSDRPEVLTAVRPMGEGKGRKVEEGKRHELRDGDGEWVDVDGERDDVLEGSVLAFKAAQVLREKERRERRVSGERKESRGFEERVEGGRVSSGASTRTVVRAGMSSKDRERAREKAYQNMGVLGSVSGNGRKTSRVEEGKKKIAVDDYESEMF</sequence>
<feature type="compositionally biased region" description="Basic and acidic residues" evidence="1">
    <location>
        <begin position="246"/>
        <end position="269"/>
    </location>
</feature>
<feature type="compositionally biased region" description="Basic and acidic residues" evidence="1">
    <location>
        <begin position="288"/>
        <end position="298"/>
    </location>
</feature>
<dbReference type="KEGG" id="psco:LY89DRAFT_675719"/>
<dbReference type="Proteomes" id="UP000070700">
    <property type="component" value="Unassembled WGS sequence"/>
</dbReference>
<dbReference type="GeneID" id="28823255"/>
<evidence type="ECO:0000313" key="4">
    <source>
        <dbReference type="Proteomes" id="UP000070700"/>
    </source>
</evidence>
<keyword evidence="2" id="KW-0472">Membrane</keyword>
<evidence type="ECO:0000256" key="1">
    <source>
        <dbReference type="SAM" id="MobiDB-lite"/>
    </source>
</evidence>